<gene>
    <name evidence="1" type="ORF">CTRU02_210728</name>
</gene>
<dbReference type="EMBL" id="VUJX02000007">
    <property type="protein sequence ID" value="KAL0933929.1"/>
    <property type="molecule type" value="Genomic_DNA"/>
</dbReference>
<evidence type="ECO:0000313" key="2">
    <source>
        <dbReference type="Proteomes" id="UP000805649"/>
    </source>
</evidence>
<reference evidence="1 2" key="1">
    <citation type="journal article" date="2020" name="Phytopathology">
        <title>Genome Sequence Resources of Colletotrichum truncatum, C. plurivorum, C. musicola, and C. sojae: Four Species Pathogenic to Soybean (Glycine max).</title>
        <authorList>
            <person name="Rogerio F."/>
            <person name="Boufleur T.R."/>
            <person name="Ciampi-Guillardi M."/>
            <person name="Sukno S.A."/>
            <person name="Thon M.R."/>
            <person name="Massola Junior N.S."/>
            <person name="Baroncelli R."/>
        </authorList>
    </citation>
    <scope>NUCLEOTIDE SEQUENCE [LARGE SCALE GENOMIC DNA]</scope>
    <source>
        <strain evidence="1 2">CMES1059</strain>
    </source>
</reference>
<name>A0ACC3YPS9_COLTU</name>
<proteinExistence type="predicted"/>
<comment type="caution">
    <text evidence="1">The sequence shown here is derived from an EMBL/GenBank/DDBJ whole genome shotgun (WGS) entry which is preliminary data.</text>
</comment>
<keyword evidence="2" id="KW-1185">Reference proteome</keyword>
<dbReference type="Proteomes" id="UP000805649">
    <property type="component" value="Unassembled WGS sequence"/>
</dbReference>
<accession>A0ACC3YPS9</accession>
<evidence type="ECO:0000313" key="1">
    <source>
        <dbReference type="EMBL" id="KAL0933929.1"/>
    </source>
</evidence>
<protein>
    <submittedName>
        <fullName evidence="1">Uncharacterized protein</fullName>
    </submittedName>
</protein>
<organism evidence="1 2">
    <name type="scientific">Colletotrichum truncatum</name>
    <name type="common">Anthracnose fungus</name>
    <name type="synonym">Colletotrichum capsici</name>
    <dbReference type="NCBI Taxonomy" id="5467"/>
    <lineage>
        <taxon>Eukaryota</taxon>
        <taxon>Fungi</taxon>
        <taxon>Dikarya</taxon>
        <taxon>Ascomycota</taxon>
        <taxon>Pezizomycotina</taxon>
        <taxon>Sordariomycetes</taxon>
        <taxon>Hypocreomycetidae</taxon>
        <taxon>Glomerellales</taxon>
        <taxon>Glomerellaceae</taxon>
        <taxon>Colletotrichum</taxon>
        <taxon>Colletotrichum truncatum species complex</taxon>
    </lineage>
</organism>
<sequence>MRPTNVLDTAVLLAAFSWPAIVTQTAAQSFNFDLGNLDRYQSNDKNIPSLEGDSLWMTGAEGNGFRLVLSTGLQNKVQKSLDECGDVKDECFQRVHQTLSSSTTHIDNALEKRYFGHLLSKTFKKVGVMITVFSSILLWSWEQKHTAPSPVWLIPQDEAGSASNIAGSGTVVMSGGGAPIMTITPPPDVASATGSVTPAVTFVATATADLKEGDRIVTFDGDFAKKFQDLLHIFSGDGGCKEGRDFNAGQSPDRQTNARSGGWDVAICAGLGVMPQVLDNGPLGDLRAMAPPQPPIQFDLTQAAGRAAQIVIEAARDYAPLLNIPAELIDQYGVIIFAMAINALVENIDIGPSNTIRAASLCDDSRDSGLQWDIFYGSKHNIVEKFCQAVSKEQGAARTWVVDTKGNEIPSKLRKRAPPVTPETYKDYKIGLEWKPSGDFEQSSCPRSCTEAYKAIASGQCGHNGRQGLTFARSGSWNIGCGTYSWTITPPARLETGEITCNDEKQFGGHKDVHENDVLWAAIGLCGSELNTELRPGGQYPSDKKADNIDGVWRRSDMHAWVKWKEGCVTTVSSQKVGNPMDTVSL</sequence>